<evidence type="ECO:0000259" key="9">
    <source>
        <dbReference type="PROSITE" id="PS50949"/>
    </source>
</evidence>
<dbReference type="Gene3D" id="3.40.640.10">
    <property type="entry name" value="Type I PLP-dependent aspartate aminotransferase-like (Major domain)"/>
    <property type="match status" value="1"/>
</dbReference>
<dbReference type="InterPro" id="IPR051446">
    <property type="entry name" value="HTH_trans_reg/aminotransferase"/>
</dbReference>
<dbReference type="GO" id="GO:0030170">
    <property type="term" value="F:pyridoxal phosphate binding"/>
    <property type="evidence" value="ECO:0007669"/>
    <property type="project" value="InterPro"/>
</dbReference>
<dbReference type="CDD" id="cd00609">
    <property type="entry name" value="AAT_like"/>
    <property type="match status" value="1"/>
</dbReference>
<evidence type="ECO:0000256" key="2">
    <source>
        <dbReference type="ARBA" id="ARBA00005384"/>
    </source>
</evidence>
<proteinExistence type="inferred from homology"/>
<comment type="similarity">
    <text evidence="2">In the C-terminal section; belongs to the class-I pyridoxal-phosphate-dependent aminotransferase family.</text>
</comment>
<gene>
    <name evidence="10" type="ORF">AMD02_16330</name>
</gene>
<keyword evidence="4" id="KW-0808">Transferase</keyword>
<dbReference type="FunFam" id="3.40.640.10:FF:000023">
    <property type="entry name" value="Transcriptional regulator, GntR family"/>
    <property type="match status" value="1"/>
</dbReference>
<keyword evidence="5" id="KW-0663">Pyridoxal phosphate</keyword>
<dbReference type="SUPFAM" id="SSF46785">
    <property type="entry name" value="Winged helix' DNA-binding domain"/>
    <property type="match status" value="1"/>
</dbReference>
<evidence type="ECO:0000256" key="7">
    <source>
        <dbReference type="ARBA" id="ARBA00023125"/>
    </source>
</evidence>
<dbReference type="InterPro" id="IPR000524">
    <property type="entry name" value="Tscrpt_reg_HTH_GntR"/>
</dbReference>
<name>A0A0M0KDP6_ALKHA</name>
<accession>A0A0M0KDP6</accession>
<dbReference type="Pfam" id="PF00155">
    <property type="entry name" value="Aminotran_1_2"/>
    <property type="match status" value="1"/>
</dbReference>
<evidence type="ECO:0000256" key="3">
    <source>
        <dbReference type="ARBA" id="ARBA00022576"/>
    </source>
</evidence>
<dbReference type="PROSITE" id="PS50949">
    <property type="entry name" value="HTH_GNTR"/>
    <property type="match status" value="1"/>
</dbReference>
<dbReference type="RefSeq" id="WP_053432171.1">
    <property type="nucleotide sequence ID" value="NZ_CP040441.1"/>
</dbReference>
<keyword evidence="8" id="KW-0804">Transcription</keyword>
<evidence type="ECO:0000256" key="8">
    <source>
        <dbReference type="ARBA" id="ARBA00023163"/>
    </source>
</evidence>
<feature type="domain" description="HTH gntR-type" evidence="9">
    <location>
        <begin position="13"/>
        <end position="81"/>
    </location>
</feature>
<evidence type="ECO:0000256" key="1">
    <source>
        <dbReference type="ARBA" id="ARBA00001933"/>
    </source>
</evidence>
<dbReference type="Gene3D" id="3.90.1150.10">
    <property type="entry name" value="Aspartate Aminotransferase, domain 1"/>
    <property type="match status" value="1"/>
</dbReference>
<dbReference type="CDD" id="cd07377">
    <property type="entry name" value="WHTH_GntR"/>
    <property type="match status" value="1"/>
</dbReference>
<dbReference type="InterPro" id="IPR004839">
    <property type="entry name" value="Aminotransferase_I/II_large"/>
</dbReference>
<evidence type="ECO:0000256" key="4">
    <source>
        <dbReference type="ARBA" id="ARBA00022679"/>
    </source>
</evidence>
<dbReference type="InterPro" id="IPR036390">
    <property type="entry name" value="WH_DNA-bd_sf"/>
</dbReference>
<dbReference type="InterPro" id="IPR015424">
    <property type="entry name" value="PyrdxlP-dep_Trfase"/>
</dbReference>
<sequence>MKLDWKPDRSSHVPIYLQIKEELKRRIEGGEWTVGTLLPSQRELANLLGVNRSTIVQVYEELMADGLVESVQGKGTKVVNNTWNVIAATSPDWQQYVSGGVFQPNKTYVQKINEAEFSEEVVRLGTGELAKGLLPVKQTEEVLASLSLEASHLSYEEAKGSLALREAVCEFVSKYGIHVSPSSVLIVSGALQALSLMTNGLFQAGARVAVESPSYLMSLRILTSANIRGVQVPLADVQHKPNVLRQYKRQQDVQMFYTIPTFHNPTNVTYSTAVRKELLHVCQAIQLPIIEDDVYRELWFDAAPPPPLKSLDQTGNVLYLGSMSKIISPGLRVGWVIGPEPVIHRLADMKMQTDYGASSISQAIAQRWLTNNDWFTSHAQFVRDKLKNQRNAMLQLLQEHMGELAEWNRPSGSFYIWCKLKHPVDMNRVFHRCLKDNVLIHPGTIYEGLKHSYIRLSYSYETGERLEYGIKALARVIHEMLA</sequence>
<dbReference type="AlphaFoldDB" id="A0A0M0KDP6"/>
<comment type="caution">
    <text evidence="10">The sequence shown here is derived from an EMBL/GenBank/DDBJ whole genome shotgun (WGS) entry which is preliminary data.</text>
</comment>
<dbReference type="Gene3D" id="1.10.10.10">
    <property type="entry name" value="Winged helix-like DNA-binding domain superfamily/Winged helix DNA-binding domain"/>
    <property type="match status" value="1"/>
</dbReference>
<dbReference type="GO" id="GO:0008483">
    <property type="term" value="F:transaminase activity"/>
    <property type="evidence" value="ECO:0007669"/>
    <property type="project" value="UniProtKB-KW"/>
</dbReference>
<dbReference type="PATRIC" id="fig|136160.3.peg.4218"/>
<dbReference type="GeneID" id="87595999"/>
<evidence type="ECO:0000256" key="5">
    <source>
        <dbReference type="ARBA" id="ARBA00022898"/>
    </source>
</evidence>
<dbReference type="EMBL" id="LILD01000003">
    <property type="protein sequence ID" value="KOO36950.1"/>
    <property type="molecule type" value="Genomic_DNA"/>
</dbReference>
<dbReference type="Pfam" id="PF00392">
    <property type="entry name" value="GntR"/>
    <property type="match status" value="1"/>
</dbReference>
<keyword evidence="6" id="KW-0805">Transcription regulation</keyword>
<organism evidence="10">
    <name type="scientific">Halalkalibacterium halodurans</name>
    <name type="common">Bacillus halodurans</name>
    <dbReference type="NCBI Taxonomy" id="86665"/>
    <lineage>
        <taxon>Bacteria</taxon>
        <taxon>Bacillati</taxon>
        <taxon>Bacillota</taxon>
        <taxon>Bacilli</taxon>
        <taxon>Bacillales</taxon>
        <taxon>Bacillaceae</taxon>
        <taxon>Halalkalibacterium (ex Joshi et al. 2022)</taxon>
    </lineage>
</organism>
<keyword evidence="7" id="KW-0238">DNA-binding</keyword>
<protein>
    <submittedName>
        <fullName evidence="10">GntR family transcriptional regulator</fullName>
    </submittedName>
</protein>
<comment type="cofactor">
    <cofactor evidence="1">
        <name>pyridoxal 5'-phosphate</name>
        <dbReference type="ChEBI" id="CHEBI:597326"/>
    </cofactor>
</comment>
<keyword evidence="3" id="KW-0032">Aminotransferase</keyword>
<dbReference type="FunFam" id="1.10.10.10:FF:000079">
    <property type="entry name" value="GntR family transcriptional regulator"/>
    <property type="match status" value="1"/>
</dbReference>
<dbReference type="SUPFAM" id="SSF53383">
    <property type="entry name" value="PLP-dependent transferases"/>
    <property type="match status" value="1"/>
</dbReference>
<dbReference type="GO" id="GO:0003677">
    <property type="term" value="F:DNA binding"/>
    <property type="evidence" value="ECO:0007669"/>
    <property type="project" value="UniProtKB-KW"/>
</dbReference>
<dbReference type="PANTHER" id="PTHR46577">
    <property type="entry name" value="HTH-TYPE TRANSCRIPTIONAL REGULATORY PROTEIN GABR"/>
    <property type="match status" value="1"/>
</dbReference>
<reference evidence="10" key="1">
    <citation type="submission" date="2015-08" db="EMBL/GenBank/DDBJ databases">
        <title>Complete DNA Sequence of Pseudomonas syringae pv. actinidiae, the Causal Agent of Kiwifruit Canker Disease.</title>
        <authorList>
            <person name="Rikkerink E.H.A."/>
            <person name="Fineran P.C."/>
        </authorList>
    </citation>
    <scope>NUCLEOTIDE SEQUENCE</scope>
    <source>
        <strain evidence="10">DSM 13666</strain>
    </source>
</reference>
<dbReference type="InterPro" id="IPR015421">
    <property type="entry name" value="PyrdxlP-dep_Trfase_major"/>
</dbReference>
<dbReference type="InterPro" id="IPR036388">
    <property type="entry name" value="WH-like_DNA-bd_sf"/>
</dbReference>
<dbReference type="PRINTS" id="PR00035">
    <property type="entry name" value="HTHGNTR"/>
</dbReference>
<dbReference type="InterPro" id="IPR015422">
    <property type="entry name" value="PyrdxlP-dep_Trfase_small"/>
</dbReference>
<evidence type="ECO:0000256" key="6">
    <source>
        <dbReference type="ARBA" id="ARBA00023015"/>
    </source>
</evidence>
<dbReference type="GO" id="GO:0003700">
    <property type="term" value="F:DNA-binding transcription factor activity"/>
    <property type="evidence" value="ECO:0007669"/>
    <property type="project" value="InterPro"/>
</dbReference>
<dbReference type="PANTHER" id="PTHR46577:SF2">
    <property type="entry name" value="TRANSCRIPTIONAL REGULATORY PROTEIN"/>
    <property type="match status" value="1"/>
</dbReference>
<evidence type="ECO:0000313" key="10">
    <source>
        <dbReference type="EMBL" id="KOO36950.1"/>
    </source>
</evidence>
<dbReference type="SMART" id="SM00345">
    <property type="entry name" value="HTH_GNTR"/>
    <property type="match status" value="1"/>
</dbReference>